<dbReference type="EMBL" id="CM045769">
    <property type="protein sequence ID" value="KAI7994892.1"/>
    <property type="molecule type" value="Genomic_DNA"/>
</dbReference>
<dbReference type="Proteomes" id="UP001060215">
    <property type="component" value="Chromosome 12"/>
</dbReference>
<evidence type="ECO:0000313" key="2">
    <source>
        <dbReference type="Proteomes" id="UP001060215"/>
    </source>
</evidence>
<organism evidence="1 2">
    <name type="scientific">Camellia lanceoleosa</name>
    <dbReference type="NCBI Taxonomy" id="1840588"/>
    <lineage>
        <taxon>Eukaryota</taxon>
        <taxon>Viridiplantae</taxon>
        <taxon>Streptophyta</taxon>
        <taxon>Embryophyta</taxon>
        <taxon>Tracheophyta</taxon>
        <taxon>Spermatophyta</taxon>
        <taxon>Magnoliopsida</taxon>
        <taxon>eudicotyledons</taxon>
        <taxon>Gunneridae</taxon>
        <taxon>Pentapetalae</taxon>
        <taxon>asterids</taxon>
        <taxon>Ericales</taxon>
        <taxon>Theaceae</taxon>
        <taxon>Camellia</taxon>
    </lineage>
</organism>
<comment type="caution">
    <text evidence="1">The sequence shown here is derived from an EMBL/GenBank/DDBJ whole genome shotgun (WGS) entry which is preliminary data.</text>
</comment>
<evidence type="ECO:0000313" key="1">
    <source>
        <dbReference type="EMBL" id="KAI7994892.1"/>
    </source>
</evidence>
<gene>
    <name evidence="1" type="ORF">LOK49_LG11G01002</name>
</gene>
<name>A0ACC0G391_9ERIC</name>
<accession>A0ACC0G391</accession>
<proteinExistence type="predicted"/>
<reference evidence="1 2" key="1">
    <citation type="journal article" date="2022" name="Plant J.">
        <title>Chromosome-level genome of Camellia lanceoleosa provides a valuable resource for understanding genome evolution and self-incompatibility.</title>
        <authorList>
            <person name="Gong W."/>
            <person name="Xiao S."/>
            <person name="Wang L."/>
            <person name="Liao Z."/>
            <person name="Chang Y."/>
            <person name="Mo W."/>
            <person name="Hu G."/>
            <person name="Li W."/>
            <person name="Zhao G."/>
            <person name="Zhu H."/>
            <person name="Hu X."/>
            <person name="Ji K."/>
            <person name="Xiang X."/>
            <person name="Song Q."/>
            <person name="Yuan D."/>
            <person name="Jin S."/>
            <person name="Zhang L."/>
        </authorList>
    </citation>
    <scope>NUCLEOTIDE SEQUENCE [LARGE SCALE GENOMIC DNA]</scope>
    <source>
        <strain evidence="1">SQ_2022a</strain>
    </source>
</reference>
<sequence length="235" mass="27050">MDHHHHHQGKNIHPPQEGPFLQKGICSAMGNGAEILDLYFQPMQSLDEMDTRPPSAHRNKNRLGGAHASEEMLSEFLRFGTSLNLLELKKEVLLCYPVLSKVILTSLVYEKQQKLRIMMKMHGLGDDPYWMITYAYFLVIYLAYMLCFVLFGSVIGLKFFTLNDYNIQFVFYFIYINLQISLAFLVASIFANVKTAAVVEYIIVFESELLGGFLFQFFVEDTSFPSIQSQDDELE</sequence>
<protein>
    <submittedName>
        <fullName evidence="1">ABC transporter A family member 6</fullName>
    </submittedName>
</protein>
<keyword evidence="2" id="KW-1185">Reference proteome</keyword>